<keyword evidence="2" id="KW-1185">Reference proteome</keyword>
<comment type="caution">
    <text evidence="1">The sequence shown here is derived from an EMBL/GenBank/DDBJ whole genome shotgun (WGS) entry which is preliminary data.</text>
</comment>
<sequence>MKHSLTTFLLALLLGASSCTASSDKTTTGKSEQNDTETVINNIMSRRSIRKFTPQTVSRDTLDRIIECGINAPNGMNAQNYEVKVVDDPKSAAYLSENLRGLYKAPVYLFIAANDEYDMAQIDCGLLSENICLAATAYGLGTINLGMPVRSMKEKYDILDKLGFSAHYNLCLIVALGFPDEAPKAKPRNKDKVQFVKVLGK</sequence>
<dbReference type="Proteomes" id="UP000308886">
    <property type="component" value="Unassembled WGS sequence"/>
</dbReference>
<name>A0AC61QQ00_9BACT</name>
<gene>
    <name evidence="1" type="ORF">E5358_07740</name>
</gene>
<evidence type="ECO:0000313" key="2">
    <source>
        <dbReference type="Proteomes" id="UP000308886"/>
    </source>
</evidence>
<proteinExistence type="predicted"/>
<accession>A0AC61QQ00</accession>
<evidence type="ECO:0000313" key="1">
    <source>
        <dbReference type="EMBL" id="TGX82189.1"/>
    </source>
</evidence>
<reference evidence="1" key="1">
    <citation type="submission" date="2019-04" db="EMBL/GenBank/DDBJ databases">
        <title>Microbes associate with the intestines of laboratory mice.</title>
        <authorList>
            <person name="Navarre W."/>
            <person name="Wong E."/>
            <person name="Huang K."/>
            <person name="Tropini C."/>
            <person name="Ng K."/>
            <person name="Yu B."/>
        </authorList>
    </citation>
    <scope>NUCLEOTIDE SEQUENCE</scope>
    <source>
        <strain evidence="1">NM73_A23</strain>
    </source>
</reference>
<dbReference type="EMBL" id="SRZC01000011">
    <property type="protein sequence ID" value="TGX82189.1"/>
    <property type="molecule type" value="Genomic_DNA"/>
</dbReference>
<protein>
    <submittedName>
        <fullName evidence="1">Proton-conducting membrane transporter</fullName>
    </submittedName>
</protein>
<organism evidence="1 2">
    <name type="scientific">Palleniella muris</name>
    <dbReference type="NCBI Taxonomy" id="3038145"/>
    <lineage>
        <taxon>Bacteria</taxon>
        <taxon>Pseudomonadati</taxon>
        <taxon>Bacteroidota</taxon>
        <taxon>Bacteroidia</taxon>
        <taxon>Bacteroidales</taxon>
        <taxon>Prevotellaceae</taxon>
        <taxon>Palleniella</taxon>
    </lineage>
</organism>